<evidence type="ECO:0000313" key="1">
    <source>
        <dbReference type="EMBL" id="MBA0586359.1"/>
    </source>
</evidence>
<organism evidence="1 2">
    <name type="scientific">Gossypium raimondii</name>
    <name type="common">Peruvian cotton</name>
    <name type="synonym">Gossypium klotzschianum subsp. raimondii</name>
    <dbReference type="NCBI Taxonomy" id="29730"/>
    <lineage>
        <taxon>Eukaryota</taxon>
        <taxon>Viridiplantae</taxon>
        <taxon>Streptophyta</taxon>
        <taxon>Embryophyta</taxon>
        <taxon>Tracheophyta</taxon>
        <taxon>Spermatophyta</taxon>
        <taxon>Magnoliopsida</taxon>
        <taxon>eudicotyledons</taxon>
        <taxon>Gunneridae</taxon>
        <taxon>Pentapetalae</taxon>
        <taxon>rosids</taxon>
        <taxon>malvids</taxon>
        <taxon>Malvales</taxon>
        <taxon>Malvaceae</taxon>
        <taxon>Malvoideae</taxon>
        <taxon>Gossypium</taxon>
    </lineage>
</organism>
<dbReference type="EMBL" id="JABEZZ010000005">
    <property type="protein sequence ID" value="MBA0586359.1"/>
    <property type="molecule type" value="Genomic_DNA"/>
</dbReference>
<accession>A0A7J8PAR9</accession>
<protein>
    <submittedName>
        <fullName evidence="1">Uncharacterized protein</fullName>
    </submittedName>
</protein>
<sequence>MVLVLKSVHQLWRRVLLILMPQLRELLELMFPCHMQQILRGWLCHRLKILSVLQSEHATELYHWLLLH</sequence>
<proteinExistence type="predicted"/>
<dbReference type="AlphaFoldDB" id="A0A7J8PAR9"/>
<dbReference type="Proteomes" id="UP000593578">
    <property type="component" value="Unassembled WGS sequence"/>
</dbReference>
<feature type="non-terminal residue" evidence="1">
    <location>
        <position position="68"/>
    </location>
</feature>
<gene>
    <name evidence="1" type="ORF">Gorai_017102</name>
</gene>
<name>A0A7J8PAR9_GOSRA</name>
<reference evidence="1 2" key="1">
    <citation type="journal article" date="2019" name="Genome Biol. Evol.">
        <title>Insights into the evolution of the New World diploid cottons (Gossypium, subgenus Houzingenia) based on genome sequencing.</title>
        <authorList>
            <person name="Grover C.E."/>
            <person name="Arick M.A. 2nd"/>
            <person name="Thrash A."/>
            <person name="Conover J.L."/>
            <person name="Sanders W.S."/>
            <person name="Peterson D.G."/>
            <person name="Frelichowski J.E."/>
            <person name="Scheffler J.A."/>
            <person name="Scheffler B.E."/>
            <person name="Wendel J.F."/>
        </authorList>
    </citation>
    <scope>NUCLEOTIDE SEQUENCE [LARGE SCALE GENOMIC DNA]</scope>
    <source>
        <strain evidence="1">8</strain>
        <tissue evidence="1">Leaf</tissue>
    </source>
</reference>
<evidence type="ECO:0000313" key="2">
    <source>
        <dbReference type="Proteomes" id="UP000593578"/>
    </source>
</evidence>
<comment type="caution">
    <text evidence="1">The sequence shown here is derived from an EMBL/GenBank/DDBJ whole genome shotgun (WGS) entry which is preliminary data.</text>
</comment>